<proteinExistence type="predicted"/>
<dbReference type="AlphaFoldDB" id="A0A698W000"/>
<sequence>MPALSFFLISCDYYYSAMEYKDNDLLGKIYTWDRNINTHDNKTPIALEYDGFCFLKKNDTWVLLNGKSKNMIIALYEDKVPCITYSEKKWIEKICPSLNQENIQKIESIICK</sequence>
<reference evidence="1" key="1">
    <citation type="submission" date="2019-12" db="EMBL/GenBank/DDBJ databases">
        <authorList>
            <person name="Ashton P.M."/>
            <person name="Dallman T."/>
            <person name="Nair S."/>
            <person name="De Pinna E."/>
            <person name="Peters T."/>
            <person name="Grant K."/>
        </authorList>
    </citation>
    <scope>NUCLEOTIDE SEQUENCE</scope>
    <source>
        <strain evidence="1">854886</strain>
    </source>
</reference>
<accession>A0A698W000</accession>
<dbReference type="EMBL" id="AANPCH010000003">
    <property type="protein sequence ID" value="EDP8661450.1"/>
    <property type="molecule type" value="Genomic_DNA"/>
</dbReference>
<gene>
    <name evidence="1" type="ORF">GRG92_001074</name>
</gene>
<protein>
    <submittedName>
        <fullName evidence="1">Uncharacterized protein</fullName>
    </submittedName>
</protein>
<comment type="caution">
    <text evidence="1">The sequence shown here is derived from an EMBL/GenBank/DDBJ whole genome shotgun (WGS) entry which is preliminary data.</text>
</comment>
<name>A0A698W000_SALBN</name>
<organism evidence="1">
    <name type="scientific">Salmonella bongori</name>
    <dbReference type="NCBI Taxonomy" id="54736"/>
    <lineage>
        <taxon>Bacteria</taxon>
        <taxon>Pseudomonadati</taxon>
        <taxon>Pseudomonadota</taxon>
        <taxon>Gammaproteobacteria</taxon>
        <taxon>Enterobacterales</taxon>
        <taxon>Enterobacteriaceae</taxon>
        <taxon>Salmonella</taxon>
    </lineage>
</organism>
<evidence type="ECO:0000313" key="1">
    <source>
        <dbReference type="EMBL" id="EDP8661450.1"/>
    </source>
</evidence>